<comment type="caution">
    <text evidence="2">The sequence shown here is derived from an EMBL/GenBank/DDBJ whole genome shotgun (WGS) entry which is preliminary data.</text>
</comment>
<evidence type="ECO:0000313" key="2">
    <source>
        <dbReference type="EMBL" id="OAY81893.1"/>
    </source>
</evidence>
<evidence type="ECO:0000256" key="1">
    <source>
        <dbReference type="SAM" id="MobiDB-lite"/>
    </source>
</evidence>
<dbReference type="AlphaFoldDB" id="A0A199VY35"/>
<protein>
    <recommendedName>
        <fullName evidence="4">Reverse transcriptase domain-containing protein</fullName>
    </recommendedName>
</protein>
<organism evidence="2 3">
    <name type="scientific">Ananas comosus</name>
    <name type="common">Pineapple</name>
    <name type="synonym">Ananas ananas</name>
    <dbReference type="NCBI Taxonomy" id="4615"/>
    <lineage>
        <taxon>Eukaryota</taxon>
        <taxon>Viridiplantae</taxon>
        <taxon>Streptophyta</taxon>
        <taxon>Embryophyta</taxon>
        <taxon>Tracheophyta</taxon>
        <taxon>Spermatophyta</taxon>
        <taxon>Magnoliopsida</taxon>
        <taxon>Liliopsida</taxon>
        <taxon>Poales</taxon>
        <taxon>Bromeliaceae</taxon>
        <taxon>Bromelioideae</taxon>
        <taxon>Ananas</taxon>
    </lineage>
</organism>
<dbReference type="Proteomes" id="UP000092600">
    <property type="component" value="Unassembled WGS sequence"/>
</dbReference>
<accession>A0A199VY35</accession>
<evidence type="ECO:0008006" key="4">
    <source>
        <dbReference type="Google" id="ProtNLM"/>
    </source>
</evidence>
<reference evidence="2 3" key="1">
    <citation type="journal article" date="2016" name="DNA Res.">
        <title>The draft genome of MD-2 pineapple using hybrid error correction of long reads.</title>
        <authorList>
            <person name="Redwan R.M."/>
            <person name="Saidin A."/>
            <person name="Kumar S.V."/>
        </authorList>
    </citation>
    <scope>NUCLEOTIDE SEQUENCE [LARGE SCALE GENOMIC DNA]</scope>
    <source>
        <strain evidence="3">cv. MD2</strain>
        <tissue evidence="2">Leaf</tissue>
    </source>
</reference>
<evidence type="ECO:0000313" key="3">
    <source>
        <dbReference type="Proteomes" id="UP000092600"/>
    </source>
</evidence>
<sequence length="182" mass="21170">MVTECLARMTEEAVRNNMLRGIGPSDANWITLIQYVDDTIFFCKAKKRSIRDLKLLWNLFEWAFGLKINKEKPELFYTGRRENKAFRLTNILSCKVEDFPIKAAAPLRLLLLYKAPIAKKTTNQKANPPPGYPFTDPSSNVKSQPTKRKQDMQSKPYPKQEEEIDEIDEIEESNFMVETFIM</sequence>
<proteinExistence type="predicted"/>
<name>A0A199VY35_ANACO</name>
<feature type="region of interest" description="Disordered" evidence="1">
    <location>
        <begin position="122"/>
        <end position="165"/>
    </location>
</feature>
<dbReference type="EMBL" id="LSRQ01000575">
    <property type="protein sequence ID" value="OAY81893.1"/>
    <property type="molecule type" value="Genomic_DNA"/>
</dbReference>
<gene>
    <name evidence="2" type="ORF">ACMD2_19905</name>
</gene>